<organism evidence="8 9">
    <name type="scientific">Gordonia otitidis (strain DSM 44809 / CCUG 52243 / JCM 12355 / NBRC 100426 / IFM 10032)</name>
    <dbReference type="NCBI Taxonomy" id="1108044"/>
    <lineage>
        <taxon>Bacteria</taxon>
        <taxon>Bacillati</taxon>
        <taxon>Actinomycetota</taxon>
        <taxon>Actinomycetes</taxon>
        <taxon>Mycobacteriales</taxon>
        <taxon>Gordoniaceae</taxon>
        <taxon>Gordonia</taxon>
    </lineage>
</organism>
<comment type="caution">
    <text evidence="8">The sequence shown here is derived from an EMBL/GenBank/DDBJ whole genome shotgun (WGS) entry which is preliminary data.</text>
</comment>
<dbReference type="OrthoDB" id="3268959at2"/>
<reference evidence="8" key="1">
    <citation type="submission" date="2012-02" db="EMBL/GenBank/DDBJ databases">
        <title>Whole genome shotgun sequence of Gordonia otitidis NBRC 100426.</title>
        <authorList>
            <person name="Yoshida I."/>
            <person name="Hosoyama A."/>
            <person name="Tsuchikane K."/>
            <person name="Katsumata H."/>
            <person name="Yamazaki S."/>
            <person name="Fujita N."/>
        </authorList>
    </citation>
    <scope>NUCLEOTIDE SEQUENCE [LARGE SCALE GENOMIC DNA]</scope>
    <source>
        <strain evidence="8">NBRC 100426</strain>
    </source>
</reference>
<dbReference type="EMBL" id="BAFB01000123">
    <property type="protein sequence ID" value="GAB34808.1"/>
    <property type="molecule type" value="Genomic_DNA"/>
</dbReference>
<comment type="subcellular location">
    <subcellularLocation>
        <location evidence="1">Membrane</location>
        <topology evidence="1">Multi-pass membrane protein</topology>
    </subcellularLocation>
</comment>
<keyword evidence="9" id="KW-1185">Reference proteome</keyword>
<keyword evidence="3 6" id="KW-1133">Transmembrane helix</keyword>
<feature type="compositionally biased region" description="Polar residues" evidence="5">
    <location>
        <begin position="1"/>
        <end position="20"/>
    </location>
</feature>
<feature type="transmembrane region" description="Helical" evidence="6">
    <location>
        <begin position="280"/>
        <end position="304"/>
    </location>
</feature>
<dbReference type="Pfam" id="PF12698">
    <property type="entry name" value="ABC2_membrane_3"/>
    <property type="match status" value="1"/>
</dbReference>
<dbReference type="GO" id="GO:0016020">
    <property type="term" value="C:membrane"/>
    <property type="evidence" value="ECO:0007669"/>
    <property type="project" value="UniProtKB-SubCell"/>
</dbReference>
<keyword evidence="2 6" id="KW-0812">Transmembrane</keyword>
<dbReference type="GO" id="GO:0140359">
    <property type="term" value="F:ABC-type transporter activity"/>
    <property type="evidence" value="ECO:0007669"/>
    <property type="project" value="InterPro"/>
</dbReference>
<keyword evidence="4 6" id="KW-0472">Membrane</keyword>
<dbReference type="PANTHER" id="PTHR43471">
    <property type="entry name" value="ABC TRANSPORTER PERMEASE"/>
    <property type="match status" value="1"/>
</dbReference>
<evidence type="ECO:0000256" key="5">
    <source>
        <dbReference type="SAM" id="MobiDB-lite"/>
    </source>
</evidence>
<name>H5TMV0_GORO1</name>
<dbReference type="RefSeq" id="WP_007239037.1">
    <property type="nucleotide sequence ID" value="NZ_BAFB01000123.1"/>
</dbReference>
<feature type="transmembrane region" description="Helical" evidence="6">
    <location>
        <begin position="343"/>
        <end position="363"/>
    </location>
</feature>
<dbReference type="PANTHER" id="PTHR43471:SF3">
    <property type="entry name" value="ABC TRANSPORTER PERMEASE PROTEIN NATB"/>
    <property type="match status" value="1"/>
</dbReference>
<sequence>MTAPTSSNHTSTDSTRSSSEGAGALQSIRLVAQREIATRAKTRSFVISTVVLMLVIVVGLIVWKAIAGGGTDPERVGLSGDAALSSTIQQSGQASGTPVTVIAISGDNTLTQARDRVESGDLDAAVVRGAGDSYTVVSKTGLSDALSGVLQGSIQQNALSEGLAARGVDASSLPTPKVDTAQTTPDKPDQAQRIVIALVGAILLITAIMLGGNMIAVGVVEEKTSRIVELLLATVKPLHLMWGKILGIGAVALGQVVILGATALIAGLATGMLTIAGTAIWMFLAVLVWFLLGYLFFATLYAAAGALVSRQEELGSTIMPLTVLSLAVMYAGIFGVQALQSTFIEVLTWIPPFSAVLMPIRIATGDTNVMQIVITLVLMLLACAAATWFAARIYQQSILRTGSRVKWSEVLSMAR</sequence>
<evidence type="ECO:0000256" key="2">
    <source>
        <dbReference type="ARBA" id="ARBA00022692"/>
    </source>
</evidence>
<feature type="transmembrane region" description="Helical" evidence="6">
    <location>
        <begin position="240"/>
        <end position="268"/>
    </location>
</feature>
<evidence type="ECO:0000259" key="7">
    <source>
        <dbReference type="Pfam" id="PF12698"/>
    </source>
</evidence>
<feature type="region of interest" description="Disordered" evidence="5">
    <location>
        <begin position="1"/>
        <end position="21"/>
    </location>
</feature>
<dbReference type="Proteomes" id="UP000005038">
    <property type="component" value="Unassembled WGS sequence"/>
</dbReference>
<feature type="domain" description="ABC-2 type transporter transmembrane" evidence="7">
    <location>
        <begin position="43"/>
        <end position="391"/>
    </location>
</feature>
<protein>
    <submittedName>
        <fullName evidence="8">ABC transporter permease protein</fullName>
    </submittedName>
</protein>
<dbReference type="InterPro" id="IPR013525">
    <property type="entry name" value="ABC2_TM"/>
</dbReference>
<proteinExistence type="predicted"/>
<evidence type="ECO:0000256" key="3">
    <source>
        <dbReference type="ARBA" id="ARBA00022989"/>
    </source>
</evidence>
<dbReference type="STRING" id="1108044.GOOTI_123_00220"/>
<evidence type="ECO:0000313" key="9">
    <source>
        <dbReference type="Proteomes" id="UP000005038"/>
    </source>
</evidence>
<evidence type="ECO:0000256" key="1">
    <source>
        <dbReference type="ARBA" id="ARBA00004141"/>
    </source>
</evidence>
<evidence type="ECO:0000256" key="4">
    <source>
        <dbReference type="ARBA" id="ARBA00023136"/>
    </source>
</evidence>
<evidence type="ECO:0000256" key="6">
    <source>
        <dbReference type="SAM" id="Phobius"/>
    </source>
</evidence>
<feature type="transmembrane region" description="Helical" evidence="6">
    <location>
        <begin position="316"/>
        <end position="336"/>
    </location>
</feature>
<gene>
    <name evidence="8" type="ORF">GOOTI_123_00220</name>
</gene>
<evidence type="ECO:0000313" key="8">
    <source>
        <dbReference type="EMBL" id="GAB34808.1"/>
    </source>
</evidence>
<dbReference type="AlphaFoldDB" id="H5TMV0"/>
<accession>H5TMV0</accession>
<feature type="transmembrane region" description="Helical" evidence="6">
    <location>
        <begin position="369"/>
        <end position="391"/>
    </location>
</feature>
<feature type="transmembrane region" description="Helical" evidence="6">
    <location>
        <begin position="45"/>
        <end position="66"/>
    </location>
</feature>
<feature type="transmembrane region" description="Helical" evidence="6">
    <location>
        <begin position="194"/>
        <end position="220"/>
    </location>
</feature>